<dbReference type="PROSITE" id="PS01129">
    <property type="entry name" value="PSI_RLU"/>
    <property type="match status" value="1"/>
</dbReference>
<evidence type="ECO:0000259" key="2">
    <source>
        <dbReference type="Pfam" id="PF00849"/>
    </source>
</evidence>
<dbReference type="OrthoDB" id="9807829at2"/>
<evidence type="ECO:0000313" key="4">
    <source>
        <dbReference type="Proteomes" id="UP000320359"/>
    </source>
</evidence>
<proteinExistence type="inferred from homology"/>
<dbReference type="PANTHER" id="PTHR21600">
    <property type="entry name" value="MITOCHONDRIAL RNA PSEUDOURIDINE SYNTHASE"/>
    <property type="match status" value="1"/>
</dbReference>
<comment type="similarity">
    <text evidence="1">Belongs to the pseudouridine synthase RluA family.</text>
</comment>
<dbReference type="Pfam" id="PF00849">
    <property type="entry name" value="PseudoU_synth_2"/>
    <property type="match status" value="1"/>
</dbReference>
<dbReference type="InterPro" id="IPR020103">
    <property type="entry name" value="PsdUridine_synth_cat_dom_sf"/>
</dbReference>
<accession>A0A552X569</accession>
<dbReference type="InterPro" id="IPR006145">
    <property type="entry name" value="PsdUridine_synth_RsuA/RluA"/>
</dbReference>
<dbReference type="SUPFAM" id="SSF55120">
    <property type="entry name" value="Pseudouridine synthase"/>
    <property type="match status" value="1"/>
</dbReference>
<dbReference type="Proteomes" id="UP000320359">
    <property type="component" value="Unassembled WGS sequence"/>
</dbReference>
<dbReference type="CDD" id="cd02869">
    <property type="entry name" value="PseudoU_synth_RluA_like"/>
    <property type="match status" value="1"/>
</dbReference>
<evidence type="ECO:0000313" key="3">
    <source>
        <dbReference type="EMBL" id="TRW50167.1"/>
    </source>
</evidence>
<dbReference type="InterPro" id="IPR006224">
    <property type="entry name" value="PsdUridine_synth_RluA-like_CS"/>
</dbReference>
<dbReference type="EMBL" id="VJWL01000001">
    <property type="protein sequence ID" value="TRW50167.1"/>
    <property type="molecule type" value="Genomic_DNA"/>
</dbReference>
<dbReference type="GO" id="GO:0009982">
    <property type="term" value="F:pseudouridine synthase activity"/>
    <property type="evidence" value="ECO:0007669"/>
    <property type="project" value="InterPro"/>
</dbReference>
<dbReference type="AlphaFoldDB" id="A0A552X569"/>
<evidence type="ECO:0000256" key="1">
    <source>
        <dbReference type="ARBA" id="ARBA00010876"/>
    </source>
</evidence>
<gene>
    <name evidence="3" type="ORF">FM042_04860</name>
</gene>
<dbReference type="Gene3D" id="3.30.2350.10">
    <property type="entry name" value="Pseudouridine synthase"/>
    <property type="match status" value="1"/>
</dbReference>
<dbReference type="GO" id="GO:0003723">
    <property type="term" value="F:RNA binding"/>
    <property type="evidence" value="ECO:0007669"/>
    <property type="project" value="InterPro"/>
</dbReference>
<comment type="caution">
    <text evidence="3">The sequence shown here is derived from an EMBL/GenBank/DDBJ whole genome shotgun (WGS) entry which is preliminary data.</text>
</comment>
<organism evidence="3 4">
    <name type="scientific">Aliidiomarina halalkaliphila</name>
    <dbReference type="NCBI Taxonomy" id="2593535"/>
    <lineage>
        <taxon>Bacteria</taxon>
        <taxon>Pseudomonadati</taxon>
        <taxon>Pseudomonadota</taxon>
        <taxon>Gammaproteobacteria</taxon>
        <taxon>Alteromonadales</taxon>
        <taxon>Idiomarinaceae</taxon>
        <taxon>Aliidiomarina</taxon>
    </lineage>
</organism>
<dbReference type="GO" id="GO:0140098">
    <property type="term" value="F:catalytic activity, acting on RNA"/>
    <property type="evidence" value="ECO:0007669"/>
    <property type="project" value="UniProtKB-ARBA"/>
</dbReference>
<reference evidence="3 4" key="1">
    <citation type="submission" date="2019-07" db="EMBL/GenBank/DDBJ databases">
        <authorList>
            <person name="Yang M."/>
            <person name="Zhao D."/>
            <person name="Xiang H."/>
        </authorList>
    </citation>
    <scope>NUCLEOTIDE SEQUENCE [LARGE SCALE GENOMIC DNA]</scope>
    <source>
        <strain evidence="3 4">IM1326</strain>
    </source>
</reference>
<keyword evidence="4" id="KW-1185">Reference proteome</keyword>
<dbReference type="RefSeq" id="WP_143234870.1">
    <property type="nucleotide sequence ID" value="NZ_VJWL01000001.1"/>
</dbReference>
<dbReference type="PANTHER" id="PTHR21600:SF87">
    <property type="entry name" value="RNA PSEUDOURIDYLATE SYNTHASE DOMAIN-CONTAINING PROTEIN 1"/>
    <property type="match status" value="1"/>
</dbReference>
<name>A0A552X569_9GAMM</name>
<sequence>MIVATHPDFYIAAKPSGIGMHQEDAQLGFITILNELTGEALFPVHRLDKDTSGLLIVARSAEAAAAFGKLFESREIEKYYIALGGNKPRKKQGAIKGDMEKSRNGSWMLTKTLTNPAITYFFSHGTDTGTRLYVLKPISGKTHQLRVALKSIGAPILGDKRYKGAPADRLMLHAMALRFMWHGVAHSYVLPPSELDDFPQLDWSLFPNLTTPWLYPWPSKP</sequence>
<dbReference type="InterPro" id="IPR050188">
    <property type="entry name" value="RluA_PseudoU_synthase"/>
</dbReference>
<feature type="domain" description="Pseudouridine synthase RsuA/RluA-like" evidence="2">
    <location>
        <begin position="9"/>
        <end position="150"/>
    </location>
</feature>
<dbReference type="GO" id="GO:0000455">
    <property type="term" value="P:enzyme-directed rRNA pseudouridine synthesis"/>
    <property type="evidence" value="ECO:0007669"/>
    <property type="project" value="TreeGrafter"/>
</dbReference>
<protein>
    <submittedName>
        <fullName evidence="3">RNA pseudouridine synthase</fullName>
    </submittedName>
</protein>